<feature type="disulfide bond" evidence="1">
    <location>
        <begin position="364"/>
        <end position="373"/>
    </location>
</feature>
<dbReference type="PROSITE" id="PS00022">
    <property type="entry name" value="EGF_1"/>
    <property type="match status" value="2"/>
</dbReference>
<dbReference type="OrthoDB" id="446173at2759"/>
<dbReference type="Pfam" id="PF22195">
    <property type="entry name" value="TSP1_CFP_C"/>
    <property type="match status" value="1"/>
</dbReference>
<comment type="caution">
    <text evidence="4">The sequence shown here is derived from an EMBL/GenBank/DDBJ whole genome shotgun (WGS) entry which is preliminary data.</text>
</comment>
<reference evidence="4 5" key="1">
    <citation type="submission" date="2019-04" db="EMBL/GenBank/DDBJ databases">
        <title>Annotation for the trematode Fasciola gigantica.</title>
        <authorList>
            <person name="Choi Y.-J."/>
        </authorList>
    </citation>
    <scope>NUCLEOTIDE SEQUENCE [LARGE SCALE GENOMIC DNA]</scope>
    <source>
        <strain evidence="4">Uganda_cow_1</strain>
    </source>
</reference>
<keyword evidence="1" id="KW-0245">EGF-like domain</keyword>
<dbReference type="SUPFAM" id="SSF82895">
    <property type="entry name" value="TSP-1 type 1 repeat"/>
    <property type="match status" value="1"/>
</dbReference>
<gene>
    <name evidence="4" type="ORF">FGIG_05108</name>
</gene>
<protein>
    <submittedName>
        <fullName evidence="4">Acidic fibroblast growth factor intracellular binding protein</fullName>
    </submittedName>
</protein>
<dbReference type="InterPro" id="IPR000742">
    <property type="entry name" value="EGF"/>
</dbReference>
<dbReference type="Proteomes" id="UP000316759">
    <property type="component" value="Unassembled WGS sequence"/>
</dbReference>
<feature type="signal peptide" evidence="2">
    <location>
        <begin position="1"/>
        <end position="22"/>
    </location>
</feature>
<dbReference type="InterPro" id="IPR000884">
    <property type="entry name" value="TSP1_rpt"/>
</dbReference>
<dbReference type="AlphaFoldDB" id="A0A504YCX3"/>
<dbReference type="Gene3D" id="2.20.100.10">
    <property type="entry name" value="Thrombospondin type-1 (TSP1) repeat"/>
    <property type="match status" value="1"/>
</dbReference>
<keyword evidence="1" id="KW-1015">Disulfide bond</keyword>
<keyword evidence="5" id="KW-1185">Reference proteome</keyword>
<comment type="caution">
    <text evidence="1">Lacks conserved residue(s) required for the propagation of feature annotation.</text>
</comment>
<evidence type="ECO:0000313" key="5">
    <source>
        <dbReference type="Proteomes" id="UP000316759"/>
    </source>
</evidence>
<feature type="domain" description="EGF-like" evidence="3">
    <location>
        <begin position="342"/>
        <end position="374"/>
    </location>
</feature>
<organism evidence="4 5">
    <name type="scientific">Fasciola gigantica</name>
    <name type="common">Giant liver fluke</name>
    <dbReference type="NCBI Taxonomy" id="46835"/>
    <lineage>
        <taxon>Eukaryota</taxon>
        <taxon>Metazoa</taxon>
        <taxon>Spiralia</taxon>
        <taxon>Lophotrochozoa</taxon>
        <taxon>Platyhelminthes</taxon>
        <taxon>Trematoda</taxon>
        <taxon>Digenea</taxon>
        <taxon>Plagiorchiida</taxon>
        <taxon>Echinostomata</taxon>
        <taxon>Echinostomatoidea</taxon>
        <taxon>Fasciolidae</taxon>
        <taxon>Fasciola</taxon>
    </lineage>
</organism>
<evidence type="ECO:0000256" key="2">
    <source>
        <dbReference type="SAM" id="SignalP"/>
    </source>
</evidence>
<dbReference type="InterPro" id="IPR036383">
    <property type="entry name" value="TSP1_rpt_sf"/>
</dbReference>
<dbReference type="EMBL" id="SUNJ01012021">
    <property type="protein sequence ID" value="TPP58431.1"/>
    <property type="molecule type" value="Genomic_DNA"/>
</dbReference>
<dbReference type="STRING" id="46835.A0A504YCX3"/>
<evidence type="ECO:0000259" key="3">
    <source>
        <dbReference type="PROSITE" id="PS50026"/>
    </source>
</evidence>
<proteinExistence type="predicted"/>
<dbReference type="PROSITE" id="PS50092">
    <property type="entry name" value="TSP1"/>
    <property type="match status" value="1"/>
</dbReference>
<accession>A0A504YCX3</accession>
<evidence type="ECO:0000313" key="4">
    <source>
        <dbReference type="EMBL" id="TPP58431.1"/>
    </source>
</evidence>
<keyword evidence="2" id="KW-0732">Signal</keyword>
<sequence length="495" mass="56170">MRSTKLIFLTWTIVFLMFKVRALKQAFCADFPPSVLALESTETWLPFFGTEINTLEQLMAVIHSSSAKELISNACLKTCYLSDRCRQDLRRLWIDLLLIAARDSHEYSQQIKELRSQYVFYRNRKQTPPSNKISEMFHTSCIGGCYLLLNKLKNVTLFRCACTDPCVVQKSCTLANCTTMGIFEHQYKCNCGSNKVWDEEVYSCISEDLHSLRTSSPEVYSYQDPNSCKHTHKCNVEGTMFCNSNPERTVTNCVCKPQYTGDNCSKLADACKERIQHPYLPNGGQLTAGNTACNVNHEGNSCQSFITAEGDPYYRCRCNRHTWIPNPELRYDNCLKRRTMCDSVICVFGKCVTTIKGTKSICICLPGYSGKACTEWVGEWTEWSPWDLCRPACGDVRMTVRSRDCLSMIADATDKRDCRGPAVEYARCAEHPCARSEGTYVSSYFAIRQNAIAASVSTAAIACATVSTIWLIFCWSNLSSTVRLLFLTWRTRYRS</sequence>
<dbReference type="PROSITE" id="PS50026">
    <property type="entry name" value="EGF_3"/>
    <property type="match status" value="1"/>
</dbReference>
<dbReference type="InterPro" id="IPR054019">
    <property type="entry name" value="CFP_TSR_C"/>
</dbReference>
<dbReference type="SMART" id="SM00209">
    <property type="entry name" value="TSP1"/>
    <property type="match status" value="1"/>
</dbReference>
<evidence type="ECO:0000256" key="1">
    <source>
        <dbReference type="PROSITE-ProRule" id="PRU00076"/>
    </source>
</evidence>
<dbReference type="PROSITE" id="PS01186">
    <property type="entry name" value="EGF_2"/>
    <property type="match status" value="1"/>
</dbReference>
<name>A0A504YCX3_FASGI</name>
<feature type="chain" id="PRO_5021369852" evidence="2">
    <location>
        <begin position="23"/>
        <end position="495"/>
    </location>
</feature>